<organism evidence="2 3">
    <name type="scientific">Luteimonas granuli</name>
    <dbReference type="NCBI Taxonomy" id="1176533"/>
    <lineage>
        <taxon>Bacteria</taxon>
        <taxon>Pseudomonadati</taxon>
        <taxon>Pseudomonadota</taxon>
        <taxon>Gammaproteobacteria</taxon>
        <taxon>Lysobacterales</taxon>
        <taxon>Lysobacteraceae</taxon>
        <taxon>Luteimonas</taxon>
    </lineage>
</organism>
<gene>
    <name evidence="2" type="ORF">FPZ22_11710</name>
</gene>
<dbReference type="KEGG" id="lug:FPZ22_11710"/>
<keyword evidence="3" id="KW-1185">Reference proteome</keyword>
<evidence type="ECO:0000313" key="3">
    <source>
        <dbReference type="Proteomes" id="UP000316584"/>
    </source>
</evidence>
<reference evidence="2 3" key="1">
    <citation type="submission" date="2019-07" db="EMBL/GenBank/DDBJ databases">
        <title>Full genome sequence of Luteimonas sp. Gr-4.</title>
        <authorList>
            <person name="Im W.-T."/>
        </authorList>
    </citation>
    <scope>NUCLEOTIDE SEQUENCE [LARGE SCALE GENOMIC DNA]</scope>
    <source>
        <strain evidence="2 3">Gr-4</strain>
    </source>
</reference>
<dbReference type="Gene3D" id="3.30.700.10">
    <property type="entry name" value="Glycoprotein, Type 4 Pilin"/>
    <property type="match status" value="1"/>
</dbReference>
<dbReference type="NCBIfam" id="TIGR02532">
    <property type="entry name" value="IV_pilin_GFxxxE"/>
    <property type="match status" value="1"/>
</dbReference>
<dbReference type="RefSeq" id="WP_144893171.1">
    <property type="nucleotide sequence ID" value="NZ_CP042218.1"/>
</dbReference>
<dbReference type="SUPFAM" id="SSF54523">
    <property type="entry name" value="Pili subunits"/>
    <property type="match status" value="1"/>
</dbReference>
<sequence length="258" mass="26729">MGGLSHRPPSTPRRDAGFTLVELAVVVGVLGLLAMTMTSAFEGMGQARQHNAARAHAESARQALRAFAIRNKRLPCPDTSPFGDLGREAGGTSTCSGTANTGWLPYESLGLDTPVRASRLRYGVYRGSAASDLVAPQPTSVDAPDLEGSGGLVAALAQGAKAAPSTLQPHYATAGVESHCGLIGSTFANPAFVLVAPVADRDGQGGNHPQFDGVHREFADGSDRCVAHPGYPGDAAFDDIVVAESHTTLLGWVMTVVR</sequence>
<dbReference type="InterPro" id="IPR045584">
    <property type="entry name" value="Pilin-like"/>
</dbReference>
<dbReference type="OrthoDB" id="6038212at2"/>
<dbReference type="PROSITE" id="PS00409">
    <property type="entry name" value="PROKAR_NTER_METHYL"/>
    <property type="match status" value="1"/>
</dbReference>
<dbReference type="Proteomes" id="UP000316584">
    <property type="component" value="Chromosome"/>
</dbReference>
<keyword evidence="1" id="KW-1133">Transmembrane helix</keyword>
<dbReference type="EMBL" id="CP042218">
    <property type="protein sequence ID" value="QDW67461.1"/>
    <property type="molecule type" value="Genomic_DNA"/>
</dbReference>
<keyword evidence="1" id="KW-0472">Membrane</keyword>
<feature type="transmembrane region" description="Helical" evidence="1">
    <location>
        <begin position="20"/>
        <end position="41"/>
    </location>
</feature>
<dbReference type="InterPro" id="IPR012902">
    <property type="entry name" value="N_methyl_site"/>
</dbReference>
<dbReference type="AlphaFoldDB" id="A0A518N6A7"/>
<dbReference type="Pfam" id="PF07963">
    <property type="entry name" value="N_methyl"/>
    <property type="match status" value="1"/>
</dbReference>
<evidence type="ECO:0000313" key="2">
    <source>
        <dbReference type="EMBL" id="QDW67461.1"/>
    </source>
</evidence>
<protein>
    <submittedName>
        <fullName evidence="2">Type II secretion system protein</fullName>
    </submittedName>
</protein>
<proteinExistence type="predicted"/>
<accession>A0A518N6A7</accession>
<keyword evidence="1" id="KW-0812">Transmembrane</keyword>
<name>A0A518N6A7_9GAMM</name>
<evidence type="ECO:0000256" key="1">
    <source>
        <dbReference type="SAM" id="Phobius"/>
    </source>
</evidence>